<dbReference type="EMBL" id="OIVN01001968">
    <property type="protein sequence ID" value="SPC99373.1"/>
    <property type="molecule type" value="Genomic_DNA"/>
</dbReference>
<evidence type="ECO:0000313" key="6">
    <source>
        <dbReference type="EMBL" id="SPC99373.1"/>
    </source>
</evidence>
<dbReference type="Gene3D" id="4.10.60.10">
    <property type="entry name" value="Zinc finger, CCHC-type"/>
    <property type="match status" value="1"/>
</dbReference>
<organism evidence="6">
    <name type="scientific">Fagus sylvatica</name>
    <name type="common">Beechnut</name>
    <dbReference type="NCBI Taxonomy" id="28930"/>
    <lineage>
        <taxon>Eukaryota</taxon>
        <taxon>Viridiplantae</taxon>
        <taxon>Streptophyta</taxon>
        <taxon>Embryophyta</taxon>
        <taxon>Tracheophyta</taxon>
        <taxon>Spermatophyta</taxon>
        <taxon>Magnoliopsida</taxon>
        <taxon>eudicotyledons</taxon>
        <taxon>Gunneridae</taxon>
        <taxon>Pentapetalae</taxon>
        <taxon>rosids</taxon>
        <taxon>fabids</taxon>
        <taxon>Fagales</taxon>
        <taxon>Fagaceae</taxon>
        <taxon>Fagus</taxon>
    </lineage>
</organism>
<dbReference type="InterPro" id="IPR036397">
    <property type="entry name" value="RNaseH_sf"/>
</dbReference>
<evidence type="ECO:0000256" key="3">
    <source>
        <dbReference type="SAM" id="MobiDB-lite"/>
    </source>
</evidence>
<dbReference type="GO" id="GO:0008270">
    <property type="term" value="F:zinc ion binding"/>
    <property type="evidence" value="ECO:0007669"/>
    <property type="project" value="UniProtKB-KW"/>
</dbReference>
<dbReference type="InterPro" id="IPR043502">
    <property type="entry name" value="DNA/RNA_pol_sf"/>
</dbReference>
<dbReference type="PROSITE" id="PS50158">
    <property type="entry name" value="ZF_CCHC"/>
    <property type="match status" value="1"/>
</dbReference>
<dbReference type="Pfam" id="PF25597">
    <property type="entry name" value="SH3_retrovirus"/>
    <property type="match status" value="1"/>
</dbReference>
<dbReference type="Pfam" id="PF22936">
    <property type="entry name" value="Pol_BBD"/>
    <property type="match status" value="1"/>
</dbReference>
<dbReference type="CDD" id="cd09272">
    <property type="entry name" value="RNase_HI_RT_Ty1"/>
    <property type="match status" value="1"/>
</dbReference>
<dbReference type="Pfam" id="PF14223">
    <property type="entry name" value="Retrotran_gag_2"/>
    <property type="match status" value="1"/>
</dbReference>
<proteinExistence type="predicted"/>
<dbReference type="PANTHER" id="PTHR35317:SF37">
    <property type="entry name" value="DUF4219 DOMAIN-CONTAINING PROTEIN"/>
    <property type="match status" value="1"/>
</dbReference>
<evidence type="ECO:0008006" key="7">
    <source>
        <dbReference type="Google" id="ProtNLM"/>
    </source>
</evidence>
<feature type="domain" description="CCHC-type" evidence="4">
    <location>
        <begin position="193"/>
        <end position="208"/>
    </location>
</feature>
<sequence>MHSEKKNDEMKLKDLKVKNYLFQAIDRTVLDTILKKDTAKDIWDAMKKKFEGNARVKRSHLQALRREFETLEMRSGEGVTEYFSRVMTVANKMRIYGEDMQDVKVVEKILRSLTEKFNYVVCSIEESKDIDALTVDELQSSLIVHEQKFQKRNGEEQALKVTSEGGRGRGRGTYRGRGRGRGRADFNKATVECYRCHQLGHFRYECPSGNKEANYAELDEEEEMLLMSYVELYKARREDAWFLDSGCSNHMCGDRTMFNELDEKFRHSVKLGNNTKMDVMGKGSVKLLLNGVNHVVAENGVVERKNRTVMNMVRSMLSDKNIPKTFWPEAVNWTIYVLNRCPTLAVTDVTPEEAWSGVKPSVDHFRVFGCIAHVHVPEERRTKLDNRSITCVLLGVSEESKGYRLFDPVAKRVVVSRDVIFEEEKQWDWDVSYEEQIVVDLEWGDGDGDGENEEGGEERVRELRQSRERQPPTWMGDYVSGEGLFEDEVHMALVESTDPLYFEEAVKSANWRLAMNSEIKSIEKNQTWTLTELPAGAKRIGVKWVYKTKYNEHGKIDKYKARLVAKGYSQKYGVDYTEVFAPVARMDTVRMIIALAAQKNWTIFQLDVKSAFLHGELSEEVYVEQPRGYEKKGSEHLVYKLHKALYGLKQAPRAWFSRIEAHFIGEGFRRCDSEQTLFTKRSREGKIIIPIVTLSTTEAEFVAAAVCACQGVWMKRILKELGHSDGGCTTVMCDNSSTIKLSKNPVMHGRSKHIDDQVADIMTKPLKLEVFQKLRKLLGFFVEARNGGLGFAVGKWWFGLGLADLGVVVVDSVAGLADLGVVVVDSLAGLADLGFGLTARVVEGWLGLVGVVVIRWLGVVDSVGLGLCAGGFGSLPRPGVVESVAWGGCWVCTAEIGLGWWVCVGFVDSVGLGLCRGLGWLNRWLGVVVGFALPRSAWGGGFVLGLGLCRG</sequence>
<accession>A0A2N9GII1</accession>
<dbReference type="InterPro" id="IPR054722">
    <property type="entry name" value="PolX-like_BBD"/>
</dbReference>
<dbReference type="SUPFAM" id="SSF53098">
    <property type="entry name" value="Ribonuclease H-like"/>
    <property type="match status" value="1"/>
</dbReference>
<feature type="compositionally biased region" description="Basic residues" evidence="3">
    <location>
        <begin position="168"/>
        <end position="181"/>
    </location>
</feature>
<dbReference type="PROSITE" id="PS50994">
    <property type="entry name" value="INTEGRASE"/>
    <property type="match status" value="1"/>
</dbReference>
<evidence type="ECO:0000256" key="1">
    <source>
        <dbReference type="ARBA" id="ARBA00022750"/>
    </source>
</evidence>
<dbReference type="InterPro" id="IPR012337">
    <property type="entry name" value="RNaseH-like_sf"/>
</dbReference>
<feature type="compositionally biased region" description="Basic and acidic residues" evidence="3">
    <location>
        <begin position="457"/>
        <end position="467"/>
    </location>
</feature>
<dbReference type="SUPFAM" id="SSF57756">
    <property type="entry name" value="Retrovirus zinc finger-like domains"/>
    <property type="match status" value="1"/>
</dbReference>
<dbReference type="GO" id="GO:0015074">
    <property type="term" value="P:DNA integration"/>
    <property type="evidence" value="ECO:0007669"/>
    <property type="project" value="InterPro"/>
</dbReference>
<dbReference type="AlphaFoldDB" id="A0A2N9GII1"/>
<feature type="region of interest" description="Disordered" evidence="3">
    <location>
        <begin position="443"/>
        <end position="467"/>
    </location>
</feature>
<dbReference type="InterPro" id="IPR057670">
    <property type="entry name" value="SH3_retrovirus"/>
</dbReference>
<dbReference type="InterPro" id="IPR001584">
    <property type="entry name" value="Integrase_cat-core"/>
</dbReference>
<evidence type="ECO:0000259" key="4">
    <source>
        <dbReference type="PROSITE" id="PS50158"/>
    </source>
</evidence>
<dbReference type="Gene3D" id="3.30.420.10">
    <property type="entry name" value="Ribonuclease H-like superfamily/Ribonuclease H"/>
    <property type="match status" value="1"/>
</dbReference>
<dbReference type="InterPro" id="IPR001878">
    <property type="entry name" value="Znf_CCHC"/>
</dbReference>
<gene>
    <name evidence="6" type="ORF">FSB_LOCUS27255</name>
</gene>
<dbReference type="InterPro" id="IPR036875">
    <property type="entry name" value="Znf_CCHC_sf"/>
</dbReference>
<keyword evidence="1" id="KW-0645">Protease</keyword>
<keyword evidence="2" id="KW-0862">Zinc</keyword>
<dbReference type="SMART" id="SM00343">
    <property type="entry name" value="ZnF_C2HC"/>
    <property type="match status" value="1"/>
</dbReference>
<dbReference type="GO" id="GO:0003676">
    <property type="term" value="F:nucleic acid binding"/>
    <property type="evidence" value="ECO:0007669"/>
    <property type="project" value="InterPro"/>
</dbReference>
<keyword evidence="1" id="KW-0064">Aspartyl protease</keyword>
<keyword evidence="2" id="KW-0863">Zinc-finger</keyword>
<evidence type="ECO:0000259" key="5">
    <source>
        <dbReference type="PROSITE" id="PS50994"/>
    </source>
</evidence>
<dbReference type="SUPFAM" id="SSF56672">
    <property type="entry name" value="DNA/RNA polymerases"/>
    <property type="match status" value="1"/>
</dbReference>
<feature type="domain" description="Integrase catalytic" evidence="5">
    <location>
        <begin position="299"/>
        <end position="359"/>
    </location>
</feature>
<keyword evidence="2" id="KW-0479">Metal-binding</keyword>
<keyword evidence="1" id="KW-0378">Hydrolase</keyword>
<evidence type="ECO:0000256" key="2">
    <source>
        <dbReference type="PROSITE-ProRule" id="PRU00047"/>
    </source>
</evidence>
<name>A0A2N9GII1_FAGSY</name>
<reference evidence="6" key="1">
    <citation type="submission" date="2018-02" db="EMBL/GenBank/DDBJ databases">
        <authorList>
            <person name="Cohen D.B."/>
            <person name="Kent A.D."/>
        </authorList>
    </citation>
    <scope>NUCLEOTIDE SEQUENCE</scope>
</reference>
<dbReference type="GO" id="GO:0004190">
    <property type="term" value="F:aspartic-type endopeptidase activity"/>
    <property type="evidence" value="ECO:0007669"/>
    <property type="project" value="UniProtKB-KW"/>
</dbReference>
<protein>
    <recommendedName>
        <fullName evidence="7">CCHC-type domain-containing protein</fullName>
    </recommendedName>
</protein>
<dbReference type="InterPro" id="IPR013103">
    <property type="entry name" value="RVT_2"/>
</dbReference>
<feature type="region of interest" description="Disordered" evidence="3">
    <location>
        <begin position="158"/>
        <end position="181"/>
    </location>
</feature>
<dbReference type="Pfam" id="PF07727">
    <property type="entry name" value="RVT_2"/>
    <property type="match status" value="1"/>
</dbReference>
<dbReference type="PANTHER" id="PTHR35317">
    <property type="entry name" value="OS04G0629600 PROTEIN"/>
    <property type="match status" value="1"/>
</dbReference>
<feature type="compositionally biased region" description="Acidic residues" evidence="3">
    <location>
        <begin position="443"/>
        <end position="456"/>
    </location>
</feature>